<feature type="domain" description="RING-type" evidence="7">
    <location>
        <begin position="14"/>
        <end position="62"/>
    </location>
</feature>
<keyword evidence="3" id="KW-0862">Zinc</keyword>
<evidence type="ECO:0000259" key="7">
    <source>
        <dbReference type="PROSITE" id="PS50089"/>
    </source>
</evidence>
<evidence type="ECO:0000313" key="9">
    <source>
        <dbReference type="EMBL" id="CAG5133217.1"/>
    </source>
</evidence>
<keyword evidence="5" id="KW-0175">Coiled coil</keyword>
<dbReference type="GO" id="GO:0060340">
    <property type="term" value="P:positive regulation of type I interferon-mediated signaling pathway"/>
    <property type="evidence" value="ECO:0007669"/>
    <property type="project" value="TreeGrafter"/>
</dbReference>
<comment type="caution">
    <text evidence="9">The sequence shown here is derived from an EMBL/GenBank/DDBJ whole genome shotgun (WGS) entry which is preliminary data.</text>
</comment>
<dbReference type="PROSITE" id="PS00518">
    <property type="entry name" value="ZF_RING_1"/>
    <property type="match status" value="1"/>
</dbReference>
<evidence type="ECO:0000256" key="4">
    <source>
        <dbReference type="PROSITE-ProRule" id="PRU00024"/>
    </source>
</evidence>
<dbReference type="AlphaFoldDB" id="A0A8S3ZUH1"/>
<dbReference type="Pfam" id="PF00097">
    <property type="entry name" value="zf-C3HC4"/>
    <property type="match status" value="1"/>
</dbReference>
<dbReference type="PROSITE" id="PS50119">
    <property type="entry name" value="ZF_BBOX"/>
    <property type="match status" value="1"/>
</dbReference>
<dbReference type="InterPro" id="IPR013083">
    <property type="entry name" value="Znf_RING/FYVE/PHD"/>
</dbReference>
<feature type="coiled-coil region" evidence="5">
    <location>
        <begin position="182"/>
        <end position="235"/>
    </location>
</feature>
<dbReference type="OrthoDB" id="9992988at2759"/>
<proteinExistence type="predicted"/>
<gene>
    <name evidence="9" type="ORF">CUNI_LOCUS18775</name>
</gene>
<protein>
    <submittedName>
        <fullName evidence="9">Uncharacterized protein</fullName>
    </submittedName>
</protein>
<keyword evidence="10" id="KW-1185">Reference proteome</keyword>
<sequence length="406" mass="45771">MANQTTMERDLLSCSICLDLLKDPKTLPCMHRFCQSCLNGHIVASTARTSPSRPGFSCPVCRESIKAPDGSSKPSTWAGLFKTDFMVKSMVEVYQSKQVADAPKGNHPCPKHMDKEQELYCFDCSTTVCHLCAVISHRACRKIGTVTEAAQQRRATWQGYLKKIPHLINKALETDKLKESYMKEINKNKVSVENKIKETAKNICKIVTDEENKLLKQVQGNYDNLQQTAVTFNEQIQHLMSSVTEISTKLSSSSDFDLMVEKDISKTVESFSKHNQTVNKDYRGFCEALPSVKWSFQEQTMLRVNLGTLQFTCSAAVPNLCTFPGPQMRPSYGWATGRFPSQRQLYSSEQCSMENAFSNTHLNNSRSLLGISMRFNTAETEADTDSDSYSHNWNSPMASEDEDLYD</sequence>
<name>A0A8S3ZUH1_9EUPU</name>
<dbReference type="InterPro" id="IPR001841">
    <property type="entry name" value="Znf_RING"/>
</dbReference>
<feature type="domain" description="B box-type" evidence="8">
    <location>
        <begin position="104"/>
        <end position="148"/>
    </location>
</feature>
<feature type="compositionally biased region" description="Polar residues" evidence="6">
    <location>
        <begin position="387"/>
        <end position="397"/>
    </location>
</feature>
<evidence type="ECO:0000256" key="1">
    <source>
        <dbReference type="ARBA" id="ARBA00022723"/>
    </source>
</evidence>
<dbReference type="GO" id="GO:0061630">
    <property type="term" value="F:ubiquitin protein ligase activity"/>
    <property type="evidence" value="ECO:0007669"/>
    <property type="project" value="TreeGrafter"/>
</dbReference>
<evidence type="ECO:0000259" key="8">
    <source>
        <dbReference type="PROSITE" id="PS50119"/>
    </source>
</evidence>
<dbReference type="Proteomes" id="UP000678393">
    <property type="component" value="Unassembled WGS sequence"/>
</dbReference>
<accession>A0A8S3ZUH1</accession>
<dbReference type="EMBL" id="CAJHNH020006002">
    <property type="protein sequence ID" value="CAG5133217.1"/>
    <property type="molecule type" value="Genomic_DNA"/>
</dbReference>
<evidence type="ECO:0000256" key="3">
    <source>
        <dbReference type="ARBA" id="ARBA00022833"/>
    </source>
</evidence>
<dbReference type="Pfam" id="PF00643">
    <property type="entry name" value="zf-B_box"/>
    <property type="match status" value="1"/>
</dbReference>
<dbReference type="InterPro" id="IPR047153">
    <property type="entry name" value="TRIM45/56/19-like"/>
</dbReference>
<evidence type="ECO:0000256" key="5">
    <source>
        <dbReference type="SAM" id="Coils"/>
    </source>
</evidence>
<dbReference type="SMART" id="SM00184">
    <property type="entry name" value="RING"/>
    <property type="match status" value="1"/>
</dbReference>
<dbReference type="SUPFAM" id="SSF57850">
    <property type="entry name" value="RING/U-box"/>
    <property type="match status" value="1"/>
</dbReference>
<dbReference type="GO" id="GO:0045087">
    <property type="term" value="P:innate immune response"/>
    <property type="evidence" value="ECO:0007669"/>
    <property type="project" value="TreeGrafter"/>
</dbReference>
<dbReference type="Gene3D" id="3.30.160.60">
    <property type="entry name" value="Classic Zinc Finger"/>
    <property type="match status" value="1"/>
</dbReference>
<dbReference type="InterPro" id="IPR000315">
    <property type="entry name" value="Znf_B-box"/>
</dbReference>
<dbReference type="GO" id="GO:0008270">
    <property type="term" value="F:zinc ion binding"/>
    <property type="evidence" value="ECO:0007669"/>
    <property type="project" value="UniProtKB-KW"/>
</dbReference>
<feature type="region of interest" description="Disordered" evidence="6">
    <location>
        <begin position="381"/>
        <end position="406"/>
    </location>
</feature>
<dbReference type="Gene3D" id="3.30.40.10">
    <property type="entry name" value="Zinc/RING finger domain, C3HC4 (zinc finger)"/>
    <property type="match status" value="1"/>
</dbReference>
<reference evidence="9" key="1">
    <citation type="submission" date="2021-04" db="EMBL/GenBank/DDBJ databases">
        <authorList>
            <consortium name="Molecular Ecology Group"/>
        </authorList>
    </citation>
    <scope>NUCLEOTIDE SEQUENCE</scope>
</reference>
<dbReference type="SUPFAM" id="SSF57845">
    <property type="entry name" value="B-box zinc-binding domain"/>
    <property type="match status" value="1"/>
</dbReference>
<dbReference type="CDD" id="cd19756">
    <property type="entry name" value="Bbox2"/>
    <property type="match status" value="1"/>
</dbReference>
<dbReference type="InterPro" id="IPR017907">
    <property type="entry name" value="Znf_RING_CS"/>
</dbReference>
<dbReference type="InterPro" id="IPR018957">
    <property type="entry name" value="Znf_C3HC4_RING-type"/>
</dbReference>
<organism evidence="9 10">
    <name type="scientific">Candidula unifasciata</name>
    <dbReference type="NCBI Taxonomy" id="100452"/>
    <lineage>
        <taxon>Eukaryota</taxon>
        <taxon>Metazoa</taxon>
        <taxon>Spiralia</taxon>
        <taxon>Lophotrochozoa</taxon>
        <taxon>Mollusca</taxon>
        <taxon>Gastropoda</taxon>
        <taxon>Heterobranchia</taxon>
        <taxon>Euthyneura</taxon>
        <taxon>Panpulmonata</taxon>
        <taxon>Eupulmonata</taxon>
        <taxon>Stylommatophora</taxon>
        <taxon>Helicina</taxon>
        <taxon>Helicoidea</taxon>
        <taxon>Geomitridae</taxon>
        <taxon>Candidula</taxon>
    </lineage>
</organism>
<dbReference type="PANTHER" id="PTHR25462:SF299">
    <property type="entry name" value="E3 UBIQUITIN-PROTEIN LIGASE TRIM56"/>
    <property type="match status" value="1"/>
</dbReference>
<evidence type="ECO:0000256" key="2">
    <source>
        <dbReference type="ARBA" id="ARBA00022771"/>
    </source>
</evidence>
<dbReference type="PANTHER" id="PTHR25462">
    <property type="entry name" value="BONUS, ISOFORM C-RELATED"/>
    <property type="match status" value="1"/>
</dbReference>
<evidence type="ECO:0000256" key="6">
    <source>
        <dbReference type="SAM" id="MobiDB-lite"/>
    </source>
</evidence>
<dbReference type="GO" id="GO:0005654">
    <property type="term" value="C:nucleoplasm"/>
    <property type="evidence" value="ECO:0007669"/>
    <property type="project" value="TreeGrafter"/>
</dbReference>
<evidence type="ECO:0000313" key="10">
    <source>
        <dbReference type="Proteomes" id="UP000678393"/>
    </source>
</evidence>
<keyword evidence="1" id="KW-0479">Metal-binding</keyword>
<keyword evidence="2 4" id="KW-0863">Zinc-finger</keyword>
<dbReference type="PROSITE" id="PS50089">
    <property type="entry name" value="ZF_RING_2"/>
    <property type="match status" value="1"/>
</dbReference>